<dbReference type="InterPro" id="IPR050090">
    <property type="entry name" value="Tyrosine_recombinase_XerCD"/>
</dbReference>
<evidence type="ECO:0000313" key="9">
    <source>
        <dbReference type="Proteomes" id="UP000192727"/>
    </source>
</evidence>
<dbReference type="GO" id="GO:0015074">
    <property type="term" value="P:DNA integration"/>
    <property type="evidence" value="ECO:0007669"/>
    <property type="project" value="UniProtKB-KW"/>
</dbReference>
<dbReference type="CDD" id="cd01189">
    <property type="entry name" value="INT_ICEBs1_C_like"/>
    <property type="match status" value="1"/>
</dbReference>
<gene>
    <name evidence="8" type="ORF">B7C51_03485</name>
</gene>
<dbReference type="PROSITE" id="PS51898">
    <property type="entry name" value="TYR_RECOMBINASE"/>
    <property type="match status" value="1"/>
</dbReference>
<evidence type="ECO:0000256" key="5">
    <source>
        <dbReference type="PROSITE-ProRule" id="PRU01248"/>
    </source>
</evidence>
<dbReference type="InterPro" id="IPR010998">
    <property type="entry name" value="Integrase_recombinase_N"/>
</dbReference>
<dbReference type="InterPro" id="IPR011010">
    <property type="entry name" value="DNA_brk_join_enz"/>
</dbReference>
<protein>
    <submittedName>
        <fullName evidence="8">Site-specific integrase</fullName>
    </submittedName>
</protein>
<dbReference type="PROSITE" id="PS51900">
    <property type="entry name" value="CB"/>
    <property type="match status" value="1"/>
</dbReference>
<evidence type="ECO:0000259" key="6">
    <source>
        <dbReference type="PROSITE" id="PS51898"/>
    </source>
</evidence>
<dbReference type="InterPro" id="IPR004107">
    <property type="entry name" value="Integrase_SAM-like_N"/>
</dbReference>
<dbReference type="InterPro" id="IPR044068">
    <property type="entry name" value="CB"/>
</dbReference>
<dbReference type="InterPro" id="IPR002104">
    <property type="entry name" value="Integrase_catalytic"/>
</dbReference>
<dbReference type="InterPro" id="IPR013762">
    <property type="entry name" value="Integrase-like_cat_sf"/>
</dbReference>
<dbReference type="Pfam" id="PF14659">
    <property type="entry name" value="Phage_int_SAM_3"/>
    <property type="match status" value="1"/>
</dbReference>
<dbReference type="AlphaFoldDB" id="A0A1V0UPL9"/>
<dbReference type="EMBL" id="CP020557">
    <property type="protein sequence ID" value="ARF67077.1"/>
    <property type="molecule type" value="Genomic_DNA"/>
</dbReference>
<accession>A0A1V0UPL9</accession>
<dbReference type="Gene3D" id="1.10.150.130">
    <property type="match status" value="1"/>
</dbReference>
<dbReference type="Gene3D" id="1.10.443.10">
    <property type="entry name" value="Intergrase catalytic core"/>
    <property type="match status" value="1"/>
</dbReference>
<proteinExistence type="inferred from homology"/>
<dbReference type="Proteomes" id="UP000192727">
    <property type="component" value="Chromosome"/>
</dbReference>
<name>A0A1V0UPL9_9BACL</name>
<dbReference type="GO" id="GO:0003677">
    <property type="term" value="F:DNA binding"/>
    <property type="evidence" value="ECO:0007669"/>
    <property type="project" value="UniProtKB-UniRule"/>
</dbReference>
<sequence>MASIQKRGDNSYLLVVEAGKDAKGKRIKRTKTVRVDEKLLKTPRKLSNHLELELAKFQLEVEAGEYISPEKMTIGSFVDEWKDKYAVKELSPLTFKTYQHHLNNHIIPTLGLKRLDEIKPFHITSFLHDLSLPGARKDGRGEKLSSGTIEYIYRILRNLFNRAVEWQLIGKHPMEGVKKPKVTKTEMKFYDESEAQRVIESLYKESAMWRLFILTAILGGLRRGEILALEWDNINFKEGFISVNKSISLTVNGQAIIKEPKTKGSKRNVTMPEWYFQELKEYSLEWKKEKLKVGELWSGGVNEYIFHAGFGKPLYHTLPTKWWREFCKRHNIRHIRFHDLRHSHVAILLENETDLKIIQERLGHSSFQTTADTYAHISKSVNKATADKLDKLNPRKNSSTMRQQL</sequence>
<feature type="domain" description="Tyr recombinase" evidence="6">
    <location>
        <begin position="185"/>
        <end position="387"/>
    </location>
</feature>
<evidence type="ECO:0000313" key="8">
    <source>
        <dbReference type="EMBL" id="ARF67077.1"/>
    </source>
</evidence>
<reference evidence="8 9" key="1">
    <citation type="submission" date="2017-03" db="EMBL/GenBank/DDBJ databases">
        <title>Paenibacillus larvae genome sequencing.</title>
        <authorList>
            <person name="Dingman D.W."/>
        </authorList>
    </citation>
    <scope>NUCLEOTIDE SEQUENCE [LARGE SCALE GENOMIC DNA]</scope>
    <source>
        <strain evidence="8 9">SAG 10367</strain>
    </source>
</reference>
<dbReference type="PANTHER" id="PTHR30349:SF64">
    <property type="entry name" value="PROPHAGE INTEGRASE INTD-RELATED"/>
    <property type="match status" value="1"/>
</dbReference>
<dbReference type="GO" id="GO:0006310">
    <property type="term" value="P:DNA recombination"/>
    <property type="evidence" value="ECO:0007669"/>
    <property type="project" value="UniProtKB-KW"/>
</dbReference>
<keyword evidence="2" id="KW-0229">DNA integration</keyword>
<evidence type="ECO:0000256" key="1">
    <source>
        <dbReference type="ARBA" id="ARBA00008857"/>
    </source>
</evidence>
<organism evidence="8 9">
    <name type="scientific">Paenibacillus larvae subsp. pulvifaciens</name>
    <dbReference type="NCBI Taxonomy" id="1477"/>
    <lineage>
        <taxon>Bacteria</taxon>
        <taxon>Bacillati</taxon>
        <taxon>Bacillota</taxon>
        <taxon>Bacilli</taxon>
        <taxon>Bacillales</taxon>
        <taxon>Paenibacillaceae</taxon>
        <taxon>Paenibacillus</taxon>
    </lineage>
</organism>
<keyword evidence="3 5" id="KW-0238">DNA-binding</keyword>
<evidence type="ECO:0000256" key="2">
    <source>
        <dbReference type="ARBA" id="ARBA00022908"/>
    </source>
</evidence>
<dbReference type="PANTHER" id="PTHR30349">
    <property type="entry name" value="PHAGE INTEGRASE-RELATED"/>
    <property type="match status" value="1"/>
</dbReference>
<dbReference type="RefSeq" id="WP_083038668.1">
    <property type="nucleotide sequence ID" value="NZ_CP020557.1"/>
</dbReference>
<comment type="similarity">
    <text evidence="1">Belongs to the 'phage' integrase family.</text>
</comment>
<keyword evidence="4" id="KW-0233">DNA recombination</keyword>
<evidence type="ECO:0000256" key="3">
    <source>
        <dbReference type="ARBA" id="ARBA00023125"/>
    </source>
</evidence>
<dbReference type="SUPFAM" id="SSF56349">
    <property type="entry name" value="DNA breaking-rejoining enzymes"/>
    <property type="match status" value="1"/>
</dbReference>
<feature type="domain" description="Core-binding (CB)" evidence="7">
    <location>
        <begin position="72"/>
        <end position="164"/>
    </location>
</feature>
<evidence type="ECO:0000256" key="4">
    <source>
        <dbReference type="ARBA" id="ARBA00023172"/>
    </source>
</evidence>
<evidence type="ECO:0000259" key="7">
    <source>
        <dbReference type="PROSITE" id="PS51900"/>
    </source>
</evidence>
<dbReference type="Pfam" id="PF00589">
    <property type="entry name" value="Phage_integrase"/>
    <property type="match status" value="1"/>
</dbReference>